<dbReference type="Pfam" id="PF03633">
    <property type="entry name" value="Glyco_hydro_65C"/>
    <property type="match status" value="1"/>
</dbReference>
<dbReference type="InterPro" id="IPR036412">
    <property type="entry name" value="HAD-like_sf"/>
</dbReference>
<proteinExistence type="inferred from homology"/>
<protein>
    <submittedName>
        <fullName evidence="9 10">Beta-phosphoglucomutase</fullName>
    </submittedName>
</protein>
<dbReference type="NCBIfam" id="TIGR01509">
    <property type="entry name" value="HAD-SF-IA-v3"/>
    <property type="match status" value="1"/>
</dbReference>
<name>A0A6P1ZF19_9BACT</name>
<dbReference type="FunFam" id="1.50.10.10:FF:000053">
    <property type="entry name" value="Putative glycosyl hydrolase"/>
    <property type="match status" value="1"/>
</dbReference>
<dbReference type="Pfam" id="PF03632">
    <property type="entry name" value="Glyco_hydro_65m"/>
    <property type="match status" value="1"/>
</dbReference>
<dbReference type="SUPFAM" id="SSF56784">
    <property type="entry name" value="HAD-like"/>
    <property type="match status" value="1"/>
</dbReference>
<keyword evidence="4" id="KW-0479">Metal-binding</keyword>
<dbReference type="PANTHER" id="PTHR11051">
    <property type="entry name" value="GLYCOSYL HYDROLASE-RELATED"/>
    <property type="match status" value="1"/>
</dbReference>
<gene>
    <name evidence="10" type="ORF">DQK91_13155</name>
    <name evidence="9" type="ORF">E8L03_05585</name>
</gene>
<dbReference type="InterPro" id="IPR037018">
    <property type="entry name" value="GH65_N"/>
</dbReference>
<dbReference type="AlphaFoldDB" id="A0A6P1ZF19"/>
<dbReference type="OrthoDB" id="414934at2"/>
<dbReference type="GO" id="GO:0000287">
    <property type="term" value="F:magnesium ion binding"/>
    <property type="evidence" value="ECO:0007669"/>
    <property type="project" value="InterPro"/>
</dbReference>
<feature type="site" description="Important for catalytic activity and assists the phosphoryl transfer reaction to Asp8 by balancing charge and orienting the reacting groups" evidence="5">
    <location>
        <position position="138"/>
    </location>
</feature>
<dbReference type="Proteomes" id="UP000503251">
    <property type="component" value="Chromosome"/>
</dbReference>
<dbReference type="SFLD" id="SFLDS00003">
    <property type="entry name" value="Haloacid_Dehalogenase"/>
    <property type="match status" value="1"/>
</dbReference>
<dbReference type="GO" id="GO:0005975">
    <property type="term" value="P:carbohydrate metabolic process"/>
    <property type="evidence" value="ECO:0007669"/>
    <property type="project" value="InterPro"/>
</dbReference>
<dbReference type="GO" id="GO:0030246">
    <property type="term" value="F:carbohydrate binding"/>
    <property type="evidence" value="ECO:0007669"/>
    <property type="project" value="InterPro"/>
</dbReference>
<accession>A0A6P1ZF19</accession>
<dbReference type="InterPro" id="IPR012341">
    <property type="entry name" value="6hp_glycosidase-like_sf"/>
</dbReference>
<dbReference type="InterPro" id="IPR011013">
    <property type="entry name" value="Gal_mutarotase_sf_dom"/>
</dbReference>
<dbReference type="GO" id="GO:0004553">
    <property type="term" value="F:hydrolase activity, hydrolyzing O-glycosyl compounds"/>
    <property type="evidence" value="ECO:0007669"/>
    <property type="project" value="TreeGrafter"/>
</dbReference>
<dbReference type="Gene3D" id="1.50.10.10">
    <property type="match status" value="1"/>
</dbReference>
<dbReference type="Gene3D" id="1.10.150.240">
    <property type="entry name" value="Putative phosphatase, domain 2"/>
    <property type="match status" value="1"/>
</dbReference>
<dbReference type="Pfam" id="PF00702">
    <property type="entry name" value="Hydrolase"/>
    <property type="match status" value="1"/>
</dbReference>
<dbReference type="SUPFAM" id="SSF48208">
    <property type="entry name" value="Six-hairpin glycosidases"/>
    <property type="match status" value="1"/>
</dbReference>
<feature type="domain" description="Glycoside hydrolase family 65 C-terminal" evidence="7">
    <location>
        <begin position="989"/>
        <end position="1048"/>
    </location>
</feature>
<feature type="active site" description="Proton donor/acceptor" evidence="2">
    <location>
        <position position="14"/>
    </location>
</feature>
<dbReference type="Gene3D" id="3.40.50.1000">
    <property type="entry name" value="HAD superfamily/HAD-like"/>
    <property type="match status" value="1"/>
</dbReference>
<feature type="binding site" evidence="3">
    <location>
        <begin position="138"/>
        <end position="142"/>
    </location>
    <ligand>
        <name>substrate</name>
    </ligand>
</feature>
<feature type="active site" description="Nucleophile" evidence="2">
    <location>
        <position position="12"/>
    </location>
</feature>
<dbReference type="PANTHER" id="PTHR11051:SF8">
    <property type="entry name" value="PROTEIN-GLUCOSYLGALACTOSYLHYDROXYLYSINE GLUCOSIDASE"/>
    <property type="match status" value="1"/>
</dbReference>
<evidence type="ECO:0000256" key="3">
    <source>
        <dbReference type="PIRSR" id="PIRSR610972-2"/>
    </source>
</evidence>
<dbReference type="CDD" id="cd02598">
    <property type="entry name" value="HAD_BPGM"/>
    <property type="match status" value="1"/>
</dbReference>
<evidence type="ECO:0000256" key="2">
    <source>
        <dbReference type="PIRSR" id="PIRSR610972-1"/>
    </source>
</evidence>
<keyword evidence="9" id="KW-0378">Hydrolase</keyword>
<feature type="binding site" evidence="4">
    <location>
        <position position="197"/>
    </location>
    <ligand>
        <name>Mg(2+)</name>
        <dbReference type="ChEBI" id="CHEBI:18420"/>
    </ligand>
</feature>
<evidence type="ECO:0000313" key="10">
    <source>
        <dbReference type="EMBL" id="TVM33103.1"/>
    </source>
</evidence>
<evidence type="ECO:0000259" key="6">
    <source>
        <dbReference type="Pfam" id="PF03632"/>
    </source>
</evidence>
<feature type="binding site" evidence="3">
    <location>
        <begin position="12"/>
        <end position="14"/>
    </location>
    <ligand>
        <name>substrate</name>
    </ligand>
</feature>
<evidence type="ECO:0000313" key="12">
    <source>
        <dbReference type="Proteomes" id="UP000503251"/>
    </source>
</evidence>
<dbReference type="Proteomes" id="UP000434052">
    <property type="component" value="Unassembled WGS sequence"/>
</dbReference>
<feature type="site" description="Important for catalytic activity and assists the phosphoryl transfer reaction to Asp8 by balancing charge and orienting the reacting groups" evidence="5">
    <location>
        <position position="173"/>
    </location>
</feature>
<feature type="binding site" evidence="4">
    <location>
        <position position="14"/>
    </location>
    <ligand>
        <name>Mg(2+)</name>
        <dbReference type="ChEBI" id="CHEBI:18420"/>
    </ligand>
</feature>
<dbReference type="InterPro" id="IPR005194">
    <property type="entry name" value="Glyco_hydro_65_C"/>
</dbReference>
<feature type="binding site" evidence="3">
    <location>
        <position position="101"/>
    </location>
    <ligand>
        <name>substrate</name>
    </ligand>
</feature>
<dbReference type="InterPro" id="IPR006439">
    <property type="entry name" value="HAD-SF_hydro_IA"/>
</dbReference>
<organism evidence="10 11">
    <name type="scientific">Oceanidesulfovibrio marinus</name>
    <dbReference type="NCBI Taxonomy" id="370038"/>
    <lineage>
        <taxon>Bacteria</taxon>
        <taxon>Pseudomonadati</taxon>
        <taxon>Thermodesulfobacteriota</taxon>
        <taxon>Desulfovibrionia</taxon>
        <taxon>Desulfovibrionales</taxon>
        <taxon>Desulfovibrionaceae</taxon>
        <taxon>Oceanidesulfovibrio</taxon>
    </lineage>
</organism>
<evidence type="ECO:0000313" key="9">
    <source>
        <dbReference type="EMBL" id="QJT08429.1"/>
    </source>
</evidence>
<sequence>MTAEVCKGVIFDLDGVITGTAKVHAQSWEKMFNEFLSRYAEREDKPFLPFDPKDDYLKYVDGKPRYQGVKSFLQSRGIDLSFGSPEDPSDKETICGLGNRKNDFFREIVKEQGPEVFETSVQFIKALKEEGIRVGVASSSRNCRLILEQAGLMDMFDTRVDGEVSAELKLQGKPNPDIFVTAAHNMGLRSAQCVVVEDAISGVQAGKAGNFGLVLGVARGVEGTLLERFGADIVVRDLGEITLADVREWFRTGLQEDGWNLHYEGFDPGDEKLRETLTTVGNGVVGTRGAFEGESAGFHYYPGTYIAGVFNKLPSEVHGRTIYNNDFVNCPNWLLVEFKIGNSDYVSPMSLEILSYHQNLDLRRAVLERTIVCKDKLGRITRIHTGRLASMAEPGLLCLHYDITPINYNAPITVRSSLDGNIINDNVARYRQLASRHLEFVNSGPAEDGESIYLHMRTNVSNYEIVLQAKTQVYEERDRLELDKKLVTDMARIGEEMVIQAKENRTYRVEKLVGLATSLHEIMEGVSSLRDEAARWMDKAHSFHNALGPHTRAWEALWDKCDVQIRGDRFSQKVARLHMYHLLVTASPHNKMLDAGMPARGLHGESYRGHIFWDEIYIMPFYDLHYPEIAQALLMYRFNRLGPAMEYARQNGYEGAMYPWQTADDGYEETQELHYNPQSDDWGPDLSRRQRHVSIAVFFNIWRYAASSGDNQFLAEYGAEVMLQIARFWGSIAYFDKDTGRYHIEGIMGPDEFHEKLPGSDTLGLKDNAYTNIMVVWLLEKALSLLDTGILSPEIMSKLEESGFSDKDVAKWRDMTTKMNVIITDDGIISQFEGYMDLDELDWDDYRKRYYSVGRMDRILKAEGDSPDHYKVAKQADVLMTYYLLEPDEVSRILNQLGYATGDPIELLTKNYEYYVARTSHGSTLSKIVHTVIACYVHGCHQAWQWFKEAMESDIYDTQGGTTTEGIHSGVMAGTIEAVTRYFAGVDLSGDVICIHPSLPEHWTKLAFKLLWKSTWYGFRITQDRVAVRVEGKGHRSIPVRIVDTELILTPGEEQEVRY</sequence>
<feature type="binding site" evidence="4">
    <location>
        <position position="12"/>
    </location>
    <ligand>
        <name>Mg(2+)</name>
        <dbReference type="ChEBI" id="CHEBI:18420"/>
    </ligand>
</feature>
<dbReference type="Pfam" id="PF03636">
    <property type="entry name" value="Glyco_hydro_65N"/>
    <property type="match status" value="1"/>
</dbReference>
<dbReference type="InterPro" id="IPR023214">
    <property type="entry name" value="HAD_sf"/>
</dbReference>
<evidence type="ECO:0000313" key="11">
    <source>
        <dbReference type="Proteomes" id="UP000434052"/>
    </source>
</evidence>
<feature type="binding site" evidence="3">
    <location>
        <begin position="57"/>
        <end position="65"/>
    </location>
    <ligand>
        <name>substrate</name>
    </ligand>
</feature>
<evidence type="ECO:0000259" key="8">
    <source>
        <dbReference type="Pfam" id="PF03636"/>
    </source>
</evidence>
<dbReference type="EMBL" id="QMIF01000008">
    <property type="protein sequence ID" value="TVM33103.1"/>
    <property type="molecule type" value="Genomic_DNA"/>
</dbReference>
<dbReference type="Gene3D" id="2.70.98.40">
    <property type="entry name" value="Glycoside hydrolase, family 65, N-terminal domain"/>
    <property type="match status" value="1"/>
</dbReference>
<dbReference type="InterPro" id="IPR005196">
    <property type="entry name" value="Glyco_hydro_65_N"/>
</dbReference>
<reference evidence="9 12" key="2">
    <citation type="submission" date="2019-04" db="EMBL/GenBank/DDBJ databases">
        <title>Isolation and culture of sulfate reducing bacteria from the cold seep of the South China Sea.</title>
        <authorList>
            <person name="Sun C."/>
            <person name="Liu R."/>
        </authorList>
    </citation>
    <scope>NUCLEOTIDE SEQUENCE [LARGE SCALE GENOMIC DNA]</scope>
    <source>
        <strain evidence="9 12">CS1</strain>
    </source>
</reference>
<feature type="binding site" evidence="4">
    <location>
        <position position="198"/>
    </location>
    <ligand>
        <name>Mg(2+)</name>
        <dbReference type="ChEBI" id="CHEBI:18420"/>
    </ligand>
</feature>
<dbReference type="EMBL" id="CP039543">
    <property type="protein sequence ID" value="QJT08429.1"/>
    <property type="molecule type" value="Genomic_DNA"/>
</dbReference>
<comment type="similarity">
    <text evidence="1">Belongs to the HAD-like hydrolase superfamily. CbbY/CbbZ/Gph/YieH family.</text>
</comment>
<feature type="domain" description="Glycoside hydrolase family 65 N-terminal" evidence="8">
    <location>
        <begin position="263"/>
        <end position="518"/>
    </location>
</feature>
<dbReference type="InterPro" id="IPR023198">
    <property type="entry name" value="PGP-like_dom2"/>
</dbReference>
<feature type="domain" description="Glycoside hydrolase family 65 central catalytic" evidence="6">
    <location>
        <begin position="576"/>
        <end position="976"/>
    </location>
</feature>
<dbReference type="RefSeq" id="WP_144305831.1">
    <property type="nucleotide sequence ID" value="NZ_CP039543.1"/>
</dbReference>
<evidence type="ECO:0000259" key="7">
    <source>
        <dbReference type="Pfam" id="PF03633"/>
    </source>
</evidence>
<dbReference type="GO" id="GO:0016757">
    <property type="term" value="F:glycosyltransferase activity"/>
    <property type="evidence" value="ECO:0007669"/>
    <property type="project" value="UniProtKB-ARBA"/>
</dbReference>
<keyword evidence="4" id="KW-0460">Magnesium</keyword>
<dbReference type="Gene3D" id="2.60.420.10">
    <property type="entry name" value="Maltose phosphorylase, domain 3"/>
    <property type="match status" value="1"/>
</dbReference>
<dbReference type="SFLD" id="SFLDG01129">
    <property type="entry name" value="C1.5:_HAD__Beta-PGM__Phosphata"/>
    <property type="match status" value="1"/>
</dbReference>
<dbReference type="NCBIfam" id="TIGR02009">
    <property type="entry name" value="PGMB-YQAB-SF"/>
    <property type="match status" value="1"/>
</dbReference>
<reference evidence="10 11" key="1">
    <citation type="submission" date="2018-06" db="EMBL/GenBank/DDBJ databases">
        <title>Complete genome of Desulfovibrio marinus P48SEP.</title>
        <authorList>
            <person name="Crispim J.S."/>
            <person name="Vidigal P.M.P."/>
            <person name="Silva L.C.F."/>
            <person name="Araujo L.C."/>
            <person name="Laguardia C.N."/>
            <person name="Dias R.S."/>
            <person name="Sousa M.P."/>
            <person name="Paula S.O."/>
            <person name="Silva C."/>
        </authorList>
    </citation>
    <scope>NUCLEOTIDE SEQUENCE [LARGE SCALE GENOMIC DNA]</scope>
    <source>
        <strain evidence="10 11">P48SEP</strain>
    </source>
</reference>
<feature type="binding site" evidence="3">
    <location>
        <position position="28"/>
    </location>
    <ligand>
        <name>substrate</name>
    </ligand>
</feature>
<dbReference type="GO" id="GO:0008801">
    <property type="term" value="F:beta-phosphoglucomutase activity"/>
    <property type="evidence" value="ECO:0007669"/>
    <property type="project" value="InterPro"/>
</dbReference>
<dbReference type="InterPro" id="IPR005195">
    <property type="entry name" value="Glyco_hydro_65_M"/>
</dbReference>
<evidence type="ECO:0000256" key="5">
    <source>
        <dbReference type="PIRSR" id="PIRSR610972-4"/>
    </source>
</evidence>
<comment type="cofactor">
    <cofactor evidence="4">
        <name>Mg(2+)</name>
        <dbReference type="ChEBI" id="CHEBI:18420"/>
    </cofactor>
    <text evidence="4">Binds 2 magnesium ions per subunit.</text>
</comment>
<feature type="binding site" evidence="3">
    <location>
        <position position="173"/>
    </location>
    <ligand>
        <name>substrate</name>
    </ligand>
</feature>
<dbReference type="InterPro" id="IPR010972">
    <property type="entry name" value="Beta-PGM"/>
</dbReference>
<dbReference type="SUPFAM" id="SSF74650">
    <property type="entry name" value="Galactose mutarotase-like"/>
    <property type="match status" value="1"/>
</dbReference>
<keyword evidence="12" id="KW-1185">Reference proteome</keyword>
<dbReference type="InterPro" id="IPR010976">
    <property type="entry name" value="B-phosphoglucomutase_hydrolase"/>
</dbReference>
<dbReference type="InterPro" id="IPR008928">
    <property type="entry name" value="6-hairpin_glycosidase_sf"/>
</dbReference>
<evidence type="ECO:0000256" key="1">
    <source>
        <dbReference type="ARBA" id="ARBA00006171"/>
    </source>
</evidence>
<evidence type="ECO:0000256" key="4">
    <source>
        <dbReference type="PIRSR" id="PIRSR610972-3"/>
    </source>
</evidence>